<keyword evidence="4" id="KW-0805">Transcription regulation</keyword>
<dbReference type="PROSITE" id="PS50888">
    <property type="entry name" value="BHLH"/>
    <property type="match status" value="1"/>
</dbReference>
<dbReference type="OrthoDB" id="6021714at2759"/>
<name>T1JXU6_TETUR</name>
<dbReference type="EMBL" id="CAEY01000835">
    <property type="status" value="NOT_ANNOTATED_CDS"/>
    <property type="molecule type" value="Genomic_DNA"/>
</dbReference>
<dbReference type="PROSITE" id="PS50112">
    <property type="entry name" value="PAS"/>
    <property type="match status" value="2"/>
</dbReference>
<dbReference type="InterPro" id="IPR035965">
    <property type="entry name" value="PAS-like_dom_sf"/>
</dbReference>
<feature type="domain" description="PAS" evidence="11">
    <location>
        <begin position="95"/>
        <end position="154"/>
    </location>
</feature>
<feature type="region of interest" description="Disordered" evidence="10">
    <location>
        <begin position="1021"/>
        <end position="1059"/>
    </location>
</feature>
<evidence type="ECO:0000256" key="7">
    <source>
        <dbReference type="ARBA" id="ARBA00023163"/>
    </source>
</evidence>
<accession>T1JXU6</accession>
<dbReference type="CDD" id="cd00130">
    <property type="entry name" value="PAS"/>
    <property type="match status" value="2"/>
</dbReference>
<keyword evidence="7" id="KW-0804">Transcription</keyword>
<evidence type="ECO:0000256" key="5">
    <source>
        <dbReference type="ARBA" id="ARBA00023125"/>
    </source>
</evidence>
<feature type="domain" description="BHLH" evidence="12">
    <location>
        <begin position="13"/>
        <end position="62"/>
    </location>
</feature>
<dbReference type="InterPro" id="IPR036638">
    <property type="entry name" value="HLH_DNA-bd_sf"/>
</dbReference>
<dbReference type="Pfam" id="PF13426">
    <property type="entry name" value="PAS_9"/>
    <property type="match status" value="1"/>
</dbReference>
<feature type="domain" description="PAS" evidence="11">
    <location>
        <begin position="227"/>
        <end position="276"/>
    </location>
</feature>
<sequence>MKMLSTRRKNSEKRKEKSRFAARARRSRESEIFNEMGSLLPLHQTIDKASTMRLAISFIRTRNLIDKCSLENKSEDKILSPDELNKLGPIDTLLADTFFLVLTQDGHMPYISENVEKYLGLKQVDLLGLTIFEFSHPCDHSDIRDILAHKFDSKTISFLIRFKCTITSKGKTINLKSAAYKVIKLTGHWVGDESCGYLCLTGEPLACPSKIDEPMAEYVFLSRHSPDMKFTDIDERFTKILGYKESDLIGKSVYNLFHALDCINLSEYFKTLFTKGQSETGYYRLLAKRGGYIWIQTQATLITDNHTQQPISVVCVNYALSGIENQEEIISEEQCQERQKESYHLVDETNDVFIKLAASSLIDTSNNPTDTNINNTKLSQIETTHSTYDNQGYIDYQLSSGILVNKPVSTENLLNNLVNDQSSTCSQVKDNQLEEEQPQYQQQHCQQLQQQTCNQGQLQSILIQPSQAPAFNSAQSFTRSSTPFIFTPLAGNSLPTPATATIFAPRTADMNPGFLMPIGDDDNNFGLTVLPDIEACDPEQDLTHLAPQAGDYCVPLEIGPLPSFDGFSMENILKEMGFASAVAENSCDPQDEIVMSGKSDTDSTPTINPNIINASSTDTHLSSKPNDSCKINATVTSADSASDAVIIKNKVNTVDNCDVDENDDEETLNFTDYLPTDNKLLPFIPTAVAEEEIQFSCDEDVGLTSETRNSKSCVIDEDGLGDTNSLSDFLCNQRLIETPILDHLQCTTLKVDERTISNKTEIVQELSKSDASKSDSNVYNKCDFTPEEDIDNYVDAEDDNVSSICSPDSDVTVGSGGSGVGCNSSTNNLLLEMNLNKHGINGSSSPLHNDPFLSFTNGLGGLVSDNYLCSLSSSSSSSSSPSNFYISSRNTTNSPDFTLTSVSINRNPSESVSKRPSSLCDSPPPSSCNSTLTSDLDLCGSFAAEDEDEFDSLGGRSCGRIDRAIERHCDDEFPLLPNDESIWDMFIHSNDINDMINSDELLSASPTYFDDHRFISKENTLKGSSTSCSSDSTSTNNGSNNFANEGADGSSESNSNGNNDSFLLNSNLAMLLQGKDTPFKNYSLASKQSVNQASSHHQQQQSSVSLAVASRNRFHNYSANLPKTSSSSSPSSSSSVDSNRINSNYVIVQNNRSIKTSSNHANGTKDIIKSAQTNLQNCDMSRNEIDHKSDYFTLDSEMKKYQTMADSVYSKFGPNYVKIARKLAYNSSSSSSSVPPPKRAYLPSKSSLENNYKRMKLPSTLPSMQGTSVLMNLLVNGEDVTNGYSRFQQQSHLKNNSLNVNIG</sequence>
<evidence type="ECO:0000313" key="14">
    <source>
        <dbReference type="Proteomes" id="UP000015104"/>
    </source>
</evidence>
<dbReference type="Gene3D" id="3.30.450.20">
    <property type="entry name" value="PAS domain"/>
    <property type="match status" value="2"/>
</dbReference>
<dbReference type="EnsemblMetazoa" id="tetur02g13280.1">
    <property type="protein sequence ID" value="tetur02g13280.1"/>
    <property type="gene ID" value="tetur02g13280"/>
</dbReference>
<dbReference type="eggNOG" id="KOG3558">
    <property type="taxonomic scope" value="Eukaryota"/>
</dbReference>
<dbReference type="NCBIfam" id="TIGR00229">
    <property type="entry name" value="sensory_box"/>
    <property type="match status" value="1"/>
</dbReference>
<reference evidence="14" key="1">
    <citation type="submission" date="2011-08" db="EMBL/GenBank/DDBJ databases">
        <authorList>
            <person name="Rombauts S."/>
        </authorList>
    </citation>
    <scope>NUCLEOTIDE SEQUENCE</scope>
    <source>
        <strain evidence="14">London</strain>
    </source>
</reference>
<dbReference type="OMA" id="SNDINDM"/>
<dbReference type="Pfam" id="PF14598">
    <property type="entry name" value="PAS_11"/>
    <property type="match status" value="1"/>
</dbReference>
<keyword evidence="6" id="KW-0010">Activator</keyword>
<evidence type="ECO:0000256" key="10">
    <source>
        <dbReference type="SAM" id="MobiDB-lite"/>
    </source>
</evidence>
<dbReference type="InterPro" id="IPR001610">
    <property type="entry name" value="PAC"/>
</dbReference>
<evidence type="ECO:0000256" key="2">
    <source>
        <dbReference type="ARBA" id="ARBA00022737"/>
    </source>
</evidence>
<evidence type="ECO:0000256" key="3">
    <source>
        <dbReference type="ARBA" id="ARBA00022843"/>
    </source>
</evidence>
<comment type="subcellular location">
    <subcellularLocation>
        <location evidence="1">Nucleus</location>
    </subcellularLocation>
</comment>
<keyword evidence="14" id="KW-1185">Reference proteome</keyword>
<evidence type="ECO:0000256" key="6">
    <source>
        <dbReference type="ARBA" id="ARBA00023159"/>
    </source>
</evidence>
<evidence type="ECO:0000256" key="9">
    <source>
        <dbReference type="ARBA" id="ARBA00023278"/>
    </source>
</evidence>
<keyword evidence="8" id="KW-0539">Nucleus</keyword>
<keyword evidence="9" id="KW-0379">Hydroxylation</keyword>
<feature type="compositionally biased region" description="Low complexity" evidence="10">
    <location>
        <begin position="1125"/>
        <end position="1135"/>
    </location>
</feature>
<organism evidence="13 14">
    <name type="scientific">Tetranychus urticae</name>
    <name type="common">Two-spotted spider mite</name>
    <dbReference type="NCBI Taxonomy" id="32264"/>
    <lineage>
        <taxon>Eukaryota</taxon>
        <taxon>Metazoa</taxon>
        <taxon>Ecdysozoa</taxon>
        <taxon>Arthropoda</taxon>
        <taxon>Chelicerata</taxon>
        <taxon>Arachnida</taxon>
        <taxon>Acari</taxon>
        <taxon>Acariformes</taxon>
        <taxon>Trombidiformes</taxon>
        <taxon>Prostigmata</taxon>
        <taxon>Eleutherengona</taxon>
        <taxon>Raphignathae</taxon>
        <taxon>Tetranychoidea</taxon>
        <taxon>Tetranychidae</taxon>
        <taxon>Tetranychus</taxon>
    </lineage>
</organism>
<evidence type="ECO:0000256" key="4">
    <source>
        <dbReference type="ARBA" id="ARBA00023015"/>
    </source>
</evidence>
<dbReference type="PANTHER" id="PTHR23043:SF17">
    <property type="entry name" value="PROTEIN SIMILAR"/>
    <property type="match status" value="1"/>
</dbReference>
<dbReference type="STRING" id="32264.T1JXU6"/>
<evidence type="ECO:0000256" key="1">
    <source>
        <dbReference type="ARBA" id="ARBA00004123"/>
    </source>
</evidence>
<dbReference type="SUPFAM" id="SSF55785">
    <property type="entry name" value="PYP-like sensor domain (PAS domain)"/>
    <property type="match status" value="2"/>
</dbReference>
<dbReference type="InterPro" id="IPR011598">
    <property type="entry name" value="bHLH_dom"/>
</dbReference>
<dbReference type="SMART" id="SM00086">
    <property type="entry name" value="PAC"/>
    <property type="match status" value="1"/>
</dbReference>
<dbReference type="FunFam" id="3.30.450.20:FF:000015">
    <property type="entry name" value="Hypoxia-inducible factor 1-alpha isoform 1"/>
    <property type="match status" value="1"/>
</dbReference>
<dbReference type="GO" id="GO:0005634">
    <property type="term" value="C:nucleus"/>
    <property type="evidence" value="ECO:0007669"/>
    <property type="project" value="UniProtKB-SubCell"/>
</dbReference>
<keyword evidence="2" id="KW-0677">Repeat</keyword>
<keyword evidence="3" id="KW-0832">Ubl conjugation</keyword>
<feature type="compositionally biased region" description="Low complexity" evidence="10">
    <location>
        <begin position="1024"/>
        <end position="1059"/>
    </location>
</feature>
<feature type="compositionally biased region" description="Basic residues" evidence="10">
    <location>
        <begin position="1"/>
        <end position="12"/>
    </location>
</feature>
<dbReference type="GO" id="GO:0000977">
    <property type="term" value="F:RNA polymerase II transcription regulatory region sequence-specific DNA binding"/>
    <property type="evidence" value="ECO:0007669"/>
    <property type="project" value="TreeGrafter"/>
</dbReference>
<evidence type="ECO:0000256" key="8">
    <source>
        <dbReference type="ARBA" id="ARBA00023242"/>
    </source>
</evidence>
<dbReference type="Proteomes" id="UP000015104">
    <property type="component" value="Unassembled WGS sequence"/>
</dbReference>
<reference evidence="13" key="2">
    <citation type="submission" date="2015-06" db="UniProtKB">
        <authorList>
            <consortium name="EnsemblMetazoa"/>
        </authorList>
    </citation>
    <scope>IDENTIFICATION</scope>
</reference>
<dbReference type="SUPFAM" id="SSF47459">
    <property type="entry name" value="HLH, helix-loop-helix DNA-binding domain"/>
    <property type="match status" value="1"/>
</dbReference>
<dbReference type="KEGG" id="tut:107371069"/>
<dbReference type="GO" id="GO:0045944">
    <property type="term" value="P:positive regulation of transcription by RNA polymerase II"/>
    <property type="evidence" value="ECO:0007669"/>
    <property type="project" value="UniProtKB-ARBA"/>
</dbReference>
<dbReference type="PANTHER" id="PTHR23043">
    <property type="entry name" value="HYPOXIA-INDUCIBLE FACTOR 1 ALPHA"/>
    <property type="match status" value="1"/>
</dbReference>
<dbReference type="HOGENOM" id="CLU_261318_0_0_1"/>
<proteinExistence type="predicted"/>
<evidence type="ECO:0000259" key="11">
    <source>
        <dbReference type="PROSITE" id="PS50112"/>
    </source>
</evidence>
<dbReference type="GO" id="GO:0046983">
    <property type="term" value="F:protein dimerization activity"/>
    <property type="evidence" value="ECO:0007669"/>
    <property type="project" value="InterPro"/>
</dbReference>
<evidence type="ECO:0000259" key="12">
    <source>
        <dbReference type="PROSITE" id="PS50888"/>
    </source>
</evidence>
<evidence type="ECO:0000313" key="13">
    <source>
        <dbReference type="EnsemblMetazoa" id="tetur02g13280.1"/>
    </source>
</evidence>
<feature type="region of interest" description="Disordered" evidence="10">
    <location>
        <begin position="1118"/>
        <end position="1138"/>
    </location>
</feature>
<keyword evidence="5" id="KW-0238">DNA-binding</keyword>
<dbReference type="GO" id="GO:0071456">
    <property type="term" value="P:cellular response to hypoxia"/>
    <property type="evidence" value="ECO:0007669"/>
    <property type="project" value="TreeGrafter"/>
</dbReference>
<feature type="region of interest" description="Disordered" evidence="10">
    <location>
        <begin position="905"/>
        <end position="927"/>
    </location>
</feature>
<dbReference type="GO" id="GO:0000981">
    <property type="term" value="F:DNA-binding transcription factor activity, RNA polymerase II-specific"/>
    <property type="evidence" value="ECO:0007669"/>
    <property type="project" value="TreeGrafter"/>
</dbReference>
<dbReference type="InterPro" id="IPR000014">
    <property type="entry name" value="PAS"/>
</dbReference>
<protein>
    <submittedName>
        <fullName evidence="13">Uncharacterized protein</fullName>
    </submittedName>
</protein>
<dbReference type="SMART" id="SM00091">
    <property type="entry name" value="PAS"/>
    <property type="match status" value="2"/>
</dbReference>
<feature type="region of interest" description="Disordered" evidence="10">
    <location>
        <begin position="1"/>
        <end position="23"/>
    </location>
</feature>
<feature type="compositionally biased region" description="Polar residues" evidence="10">
    <location>
        <begin position="905"/>
        <end position="915"/>
    </location>
</feature>
<dbReference type="Pfam" id="PF23171">
    <property type="entry name" value="bHLH_HIF1A"/>
    <property type="match status" value="1"/>
</dbReference>
<gene>
    <name evidence="13" type="primary">107371069</name>
</gene>